<gene>
    <name evidence="4" type="ORF">IJ22_38570</name>
</gene>
<dbReference type="STRING" id="162209.IJ22_38570"/>
<accession>A0A0U2UM70</accession>
<dbReference type="InterPro" id="IPR038765">
    <property type="entry name" value="Papain-like_cys_pep_sf"/>
</dbReference>
<protein>
    <submittedName>
        <fullName evidence="4">Transglutaminase</fullName>
    </submittedName>
</protein>
<dbReference type="Proteomes" id="UP000061660">
    <property type="component" value="Chromosome"/>
</dbReference>
<name>A0A0U2UM70_9BACL</name>
<dbReference type="PANTHER" id="PTHR42736:SF1">
    <property type="entry name" value="PROTEIN-GLUTAMINE GAMMA-GLUTAMYLTRANSFERASE"/>
    <property type="match status" value="1"/>
</dbReference>
<evidence type="ECO:0000259" key="3">
    <source>
        <dbReference type="SMART" id="SM00460"/>
    </source>
</evidence>
<keyword evidence="2" id="KW-0472">Membrane</keyword>
<feature type="transmembrane region" description="Helical" evidence="2">
    <location>
        <begin position="20"/>
        <end position="39"/>
    </location>
</feature>
<dbReference type="InterPro" id="IPR052901">
    <property type="entry name" value="Bact_TGase-like"/>
</dbReference>
<reference evidence="4 5" key="2">
    <citation type="journal article" date="2016" name="Genome Announc.">
        <title>Complete Genome Sequences of Two Interactive Moderate Thermophiles, Paenibacillus napthalenovorans 32O-Y and Paenibacillus sp. 32O-W.</title>
        <authorList>
            <person name="Butler R.R.III."/>
            <person name="Wang J."/>
            <person name="Stark B.C."/>
            <person name="Pombert J.F."/>
        </authorList>
    </citation>
    <scope>NUCLEOTIDE SEQUENCE [LARGE SCALE GENOMIC DNA]</scope>
    <source>
        <strain evidence="4 5">32O-Y</strain>
    </source>
</reference>
<dbReference type="InterPro" id="IPR002931">
    <property type="entry name" value="Transglutaminase-like"/>
</dbReference>
<keyword evidence="2" id="KW-1133">Transmembrane helix</keyword>
<dbReference type="PATRIC" id="fig|162209.4.peg.4107"/>
<feature type="transmembrane region" description="Helical" evidence="2">
    <location>
        <begin position="46"/>
        <end position="65"/>
    </location>
</feature>
<dbReference type="AlphaFoldDB" id="A0A0U2UM70"/>
<sequence>MPYPAPDPAAARQASAPASWAADAALSGLMLLLLLEWLYPLRRLADITEVTSIAPFAVTFVFLAAVDTLRLPGWVLWLFKTLWILGITAWLHNGQAVPSLEWWADFGRELWMDAAEGLEGNLAAWEPATRTLLFMTGWAFFISVLQTFVLERRQILWFWGMTILFLAFVQLFFTIDMFPAVLRCTGVSLLLQGLLQQGRWYDWRLEAAADGSSKARVPEARDAALKSSAAPLAGLLLTAACMAVGWLGTLLHPQEMRELDWSRYIREFEERFHSEAWNQRHAAVMANTGRTGYGSDDTRLGQPLQPDQSPAFIAVTPRLTYWRGEAKSYYTGQGWTQPDSLMVQYLADPPGWDPDAPAENAYYVPVRQTIRIQDEGLNHQLFAGGELIRVQFLQSAGGQPIPVNLVWRQLWSERIMIPVMTDPLAEYEIESLVPADRTALRALLNEVDPSYPPEIEERFLQLPDSLPERVKQLAAGIAGGESSPYAKAEAIERYLREHYTYSLHETRAVQEKEDAADRFLFEQKTGYCDHFSTAMVVLLRSVGVPARWVKGFTPGEVLAVDGEAGSERYTVQVRQNHAHSWAEVYFPSVGWVPFEPTPASGGAGSEGTAASPAAAAPSESGGGVWERTLHGVDSLLSAARAVYGGLSTAFNAVWASIRMLLSTPGISLWGKLSLGIAAAGIAALMLLIHMWTKKAGTLASSSDSISIAVHSWRRAALLRLGERMWRRLQRSYGRALPSMTLREYASSRRCRTETQRIALLRLTEQLETLHYADPDHRDTVVTRHTLAEAWRRLKQSL</sequence>
<feature type="transmembrane region" description="Helical" evidence="2">
    <location>
        <begin position="131"/>
        <end position="149"/>
    </location>
</feature>
<dbReference type="OrthoDB" id="9804872at2"/>
<dbReference type="KEGG" id="pnp:IJ22_38570"/>
<proteinExistence type="predicted"/>
<dbReference type="SMART" id="SM00460">
    <property type="entry name" value="TGc"/>
    <property type="match status" value="1"/>
</dbReference>
<dbReference type="PANTHER" id="PTHR42736">
    <property type="entry name" value="PROTEIN-GLUTAMINE GAMMA-GLUTAMYLTRANSFERASE"/>
    <property type="match status" value="1"/>
</dbReference>
<organism evidence="4 5">
    <name type="scientific">Paenibacillus naphthalenovorans</name>
    <dbReference type="NCBI Taxonomy" id="162209"/>
    <lineage>
        <taxon>Bacteria</taxon>
        <taxon>Bacillati</taxon>
        <taxon>Bacillota</taxon>
        <taxon>Bacilli</taxon>
        <taxon>Bacillales</taxon>
        <taxon>Paenibacillaceae</taxon>
        <taxon>Paenibacillus</taxon>
    </lineage>
</organism>
<feature type="region of interest" description="Disordered" evidence="1">
    <location>
        <begin position="597"/>
        <end position="622"/>
    </location>
</feature>
<feature type="compositionally biased region" description="Low complexity" evidence="1">
    <location>
        <begin position="606"/>
        <end position="619"/>
    </location>
</feature>
<dbReference type="RefSeq" id="WP_062409917.1">
    <property type="nucleotide sequence ID" value="NZ_CP013652.1"/>
</dbReference>
<dbReference type="EMBL" id="CP013652">
    <property type="protein sequence ID" value="ALS24188.1"/>
    <property type="molecule type" value="Genomic_DNA"/>
</dbReference>
<evidence type="ECO:0000256" key="1">
    <source>
        <dbReference type="SAM" id="MobiDB-lite"/>
    </source>
</evidence>
<reference evidence="5" key="1">
    <citation type="submission" date="2015-12" db="EMBL/GenBank/DDBJ databases">
        <title>Complete genome sequences of two moderately thermophilic Paenibacillus species.</title>
        <authorList>
            <person name="Butler R.III."/>
            <person name="Wang J."/>
            <person name="Stark B.C."/>
            <person name="Pombert J.-F."/>
        </authorList>
    </citation>
    <scope>NUCLEOTIDE SEQUENCE [LARGE SCALE GENOMIC DNA]</scope>
    <source>
        <strain evidence="5">32O-Y</strain>
    </source>
</reference>
<keyword evidence="5" id="KW-1185">Reference proteome</keyword>
<evidence type="ECO:0000313" key="5">
    <source>
        <dbReference type="Proteomes" id="UP000061660"/>
    </source>
</evidence>
<evidence type="ECO:0000313" key="4">
    <source>
        <dbReference type="EMBL" id="ALS24188.1"/>
    </source>
</evidence>
<feature type="transmembrane region" description="Helical" evidence="2">
    <location>
        <begin position="155"/>
        <end position="173"/>
    </location>
</feature>
<feature type="transmembrane region" description="Helical" evidence="2">
    <location>
        <begin position="668"/>
        <end position="688"/>
    </location>
</feature>
<keyword evidence="2" id="KW-0812">Transmembrane</keyword>
<evidence type="ECO:0000256" key="2">
    <source>
        <dbReference type="SAM" id="Phobius"/>
    </source>
</evidence>
<dbReference type="SUPFAM" id="SSF54001">
    <property type="entry name" value="Cysteine proteinases"/>
    <property type="match status" value="1"/>
</dbReference>
<feature type="domain" description="Transglutaminase-like" evidence="3">
    <location>
        <begin position="520"/>
        <end position="598"/>
    </location>
</feature>
<dbReference type="Pfam" id="PF01841">
    <property type="entry name" value="Transglut_core"/>
    <property type="match status" value="1"/>
</dbReference>
<dbReference type="Gene3D" id="3.10.620.30">
    <property type="match status" value="1"/>
</dbReference>